<dbReference type="Pfam" id="PF14111">
    <property type="entry name" value="DUF4283"/>
    <property type="match status" value="1"/>
</dbReference>
<evidence type="ECO:0000313" key="2">
    <source>
        <dbReference type="EMBL" id="KAK5840949.1"/>
    </source>
</evidence>
<sequence>MDFLISSVDEGSDKMGKLPMTGGTSRVANKNRMGDDDLEFERGSSDEIQAIDFSTRNFQLMDIENDYFLLKFQLAVDYTKVLSGDPSVIFEHSLTFQPWSSLFCPSISFSRNVIAWICLHGLSGCMYKRSILTTIGNMIGEVIKIDRNTNQCAWGCYISLAVSVIMNKPLIASVRIYRRLQCVEYESLLNIFF</sequence>
<evidence type="ECO:0000259" key="1">
    <source>
        <dbReference type="Pfam" id="PF14111"/>
    </source>
</evidence>
<dbReference type="InterPro" id="IPR040256">
    <property type="entry name" value="At4g02000-like"/>
</dbReference>
<dbReference type="EMBL" id="JARKNE010000003">
    <property type="protein sequence ID" value="KAK5840949.1"/>
    <property type="molecule type" value="Genomic_DNA"/>
</dbReference>
<dbReference type="PANTHER" id="PTHR31286:SF173">
    <property type="entry name" value="DUF4283 DOMAIN-CONTAINING PROTEIN"/>
    <property type="match status" value="1"/>
</dbReference>
<protein>
    <recommendedName>
        <fullName evidence="1">DUF4283 domain-containing protein</fullName>
    </recommendedName>
</protein>
<proteinExistence type="predicted"/>
<accession>A0ABR0QPM5</accession>
<dbReference type="Proteomes" id="UP001358586">
    <property type="component" value="Chromosome 3"/>
</dbReference>
<reference evidence="2 3" key="1">
    <citation type="submission" date="2023-03" db="EMBL/GenBank/DDBJ databases">
        <title>WGS of Gossypium arboreum.</title>
        <authorList>
            <person name="Yu D."/>
        </authorList>
    </citation>
    <scope>NUCLEOTIDE SEQUENCE [LARGE SCALE GENOMIC DNA]</scope>
    <source>
        <tissue evidence="2">Leaf</tissue>
    </source>
</reference>
<keyword evidence="3" id="KW-1185">Reference proteome</keyword>
<comment type="caution">
    <text evidence="2">The sequence shown here is derived from an EMBL/GenBank/DDBJ whole genome shotgun (WGS) entry which is preliminary data.</text>
</comment>
<gene>
    <name evidence="2" type="ORF">PVK06_009857</name>
</gene>
<dbReference type="PANTHER" id="PTHR31286">
    <property type="entry name" value="GLYCINE-RICH CELL WALL STRUCTURAL PROTEIN 1.8-LIKE"/>
    <property type="match status" value="1"/>
</dbReference>
<name>A0ABR0QPM5_GOSAR</name>
<feature type="domain" description="DUF4283" evidence="1">
    <location>
        <begin position="55"/>
        <end position="105"/>
    </location>
</feature>
<evidence type="ECO:0000313" key="3">
    <source>
        <dbReference type="Proteomes" id="UP001358586"/>
    </source>
</evidence>
<organism evidence="2 3">
    <name type="scientific">Gossypium arboreum</name>
    <name type="common">Tree cotton</name>
    <name type="synonym">Gossypium nanking</name>
    <dbReference type="NCBI Taxonomy" id="29729"/>
    <lineage>
        <taxon>Eukaryota</taxon>
        <taxon>Viridiplantae</taxon>
        <taxon>Streptophyta</taxon>
        <taxon>Embryophyta</taxon>
        <taxon>Tracheophyta</taxon>
        <taxon>Spermatophyta</taxon>
        <taxon>Magnoliopsida</taxon>
        <taxon>eudicotyledons</taxon>
        <taxon>Gunneridae</taxon>
        <taxon>Pentapetalae</taxon>
        <taxon>rosids</taxon>
        <taxon>malvids</taxon>
        <taxon>Malvales</taxon>
        <taxon>Malvaceae</taxon>
        <taxon>Malvoideae</taxon>
        <taxon>Gossypium</taxon>
    </lineage>
</organism>
<dbReference type="InterPro" id="IPR025558">
    <property type="entry name" value="DUF4283"/>
</dbReference>